<comment type="similarity">
    <text evidence="13">Belongs to the SERAC1 family.</text>
</comment>
<keyword evidence="8" id="KW-0443">Lipid metabolism</keyword>
<dbReference type="AlphaFoldDB" id="A0A6J0CA61"/>
<keyword evidence="9" id="KW-0496">Mitochondrion</keyword>
<dbReference type="GO" id="GO:0016020">
    <property type="term" value="C:membrane"/>
    <property type="evidence" value="ECO:0007669"/>
    <property type="project" value="UniProtKB-SubCell"/>
</dbReference>
<keyword evidence="7" id="KW-1133">Transmembrane helix</keyword>
<evidence type="ECO:0000256" key="3">
    <source>
        <dbReference type="ARBA" id="ARBA00004240"/>
    </source>
</evidence>
<evidence type="ECO:0000256" key="6">
    <source>
        <dbReference type="ARBA" id="ARBA00022824"/>
    </source>
</evidence>
<evidence type="ECO:0000256" key="7">
    <source>
        <dbReference type="ARBA" id="ARBA00022989"/>
    </source>
</evidence>
<evidence type="ECO:0000256" key="10">
    <source>
        <dbReference type="ARBA" id="ARBA00023136"/>
    </source>
</evidence>
<evidence type="ECO:0000256" key="15">
    <source>
        <dbReference type="ARBA" id="ARBA00041701"/>
    </source>
</evidence>
<evidence type="ECO:0000256" key="2">
    <source>
        <dbReference type="ARBA" id="ARBA00004173"/>
    </source>
</evidence>
<keyword evidence="6" id="KW-0256">Endoplasmic reticulum</keyword>
<dbReference type="SUPFAM" id="SSF53474">
    <property type="entry name" value="alpha/beta-Hydrolases"/>
    <property type="match status" value="1"/>
</dbReference>
<evidence type="ECO:0000256" key="9">
    <source>
        <dbReference type="ARBA" id="ARBA00023128"/>
    </source>
</evidence>
<evidence type="ECO:0000313" key="17">
    <source>
        <dbReference type="Proteomes" id="UP000829291"/>
    </source>
</evidence>
<evidence type="ECO:0000256" key="12">
    <source>
        <dbReference type="ARBA" id="ARBA00023264"/>
    </source>
</evidence>
<dbReference type="SUPFAM" id="SSF48371">
    <property type="entry name" value="ARM repeat"/>
    <property type="match status" value="1"/>
</dbReference>
<dbReference type="GeneID" id="107226971"/>
<evidence type="ECO:0000256" key="1">
    <source>
        <dbReference type="ARBA" id="ARBA00004167"/>
    </source>
</evidence>
<evidence type="ECO:0000256" key="13">
    <source>
        <dbReference type="ARBA" id="ARBA00038024"/>
    </source>
</evidence>
<dbReference type="Proteomes" id="UP000829291">
    <property type="component" value="Chromosome 6"/>
</dbReference>
<keyword evidence="11" id="KW-0594">Phospholipid biosynthesis</keyword>
<dbReference type="GO" id="GO:0005783">
    <property type="term" value="C:endoplasmic reticulum"/>
    <property type="evidence" value="ECO:0007669"/>
    <property type="project" value="UniProtKB-SubCell"/>
</dbReference>
<reference evidence="18" key="1">
    <citation type="submission" date="2025-08" db="UniProtKB">
        <authorList>
            <consortium name="RefSeq"/>
        </authorList>
    </citation>
    <scope>IDENTIFICATION</scope>
    <source>
        <tissue evidence="18">Thorax and Abdomen</tissue>
    </source>
</reference>
<dbReference type="GO" id="GO:0008654">
    <property type="term" value="P:phospholipid biosynthetic process"/>
    <property type="evidence" value="ECO:0007669"/>
    <property type="project" value="UniProtKB-KW"/>
</dbReference>
<keyword evidence="4" id="KW-0444">Lipid biosynthesis</keyword>
<protein>
    <recommendedName>
        <fullName evidence="14">Protein SERAC1</fullName>
    </recommendedName>
    <alternativeName>
        <fullName evidence="15">Serine active site-containing protein 1</fullName>
    </alternativeName>
</protein>
<evidence type="ECO:0000256" key="11">
    <source>
        <dbReference type="ARBA" id="ARBA00023209"/>
    </source>
</evidence>
<evidence type="ECO:0000256" key="16">
    <source>
        <dbReference type="SAM" id="MobiDB-lite"/>
    </source>
</evidence>
<evidence type="ECO:0000256" key="8">
    <source>
        <dbReference type="ARBA" id="ARBA00023098"/>
    </source>
</evidence>
<dbReference type="PANTHER" id="PTHR48182:SF2">
    <property type="entry name" value="PROTEIN SERAC1"/>
    <property type="match status" value="1"/>
</dbReference>
<dbReference type="PANTHER" id="PTHR48182">
    <property type="entry name" value="PROTEIN SERAC1"/>
    <property type="match status" value="1"/>
</dbReference>
<dbReference type="FunCoup" id="A0A6J0CA61">
    <property type="interactions" value="708"/>
</dbReference>
<organism evidence="18">
    <name type="scientific">Neodiprion lecontei</name>
    <name type="common">Redheaded pine sawfly</name>
    <dbReference type="NCBI Taxonomy" id="441921"/>
    <lineage>
        <taxon>Eukaryota</taxon>
        <taxon>Metazoa</taxon>
        <taxon>Ecdysozoa</taxon>
        <taxon>Arthropoda</taxon>
        <taxon>Hexapoda</taxon>
        <taxon>Insecta</taxon>
        <taxon>Pterygota</taxon>
        <taxon>Neoptera</taxon>
        <taxon>Endopterygota</taxon>
        <taxon>Hymenoptera</taxon>
        <taxon>Tenthredinoidea</taxon>
        <taxon>Diprionidae</taxon>
        <taxon>Diprioninae</taxon>
        <taxon>Neodiprion</taxon>
    </lineage>
</organism>
<keyword evidence="17" id="KW-1185">Reference proteome</keyword>
<evidence type="ECO:0000256" key="14">
    <source>
        <dbReference type="ARBA" id="ARBA00040991"/>
    </source>
</evidence>
<evidence type="ECO:0000313" key="18">
    <source>
        <dbReference type="RefSeq" id="XP_015523447.2"/>
    </source>
</evidence>
<dbReference type="KEGG" id="nlo:107226971"/>
<dbReference type="RefSeq" id="XP_015523447.2">
    <property type="nucleotide sequence ID" value="XM_015667961.2"/>
</dbReference>
<dbReference type="Gene3D" id="3.40.50.1820">
    <property type="entry name" value="alpha/beta hydrolase"/>
    <property type="match status" value="1"/>
</dbReference>
<proteinExistence type="inferred from homology"/>
<accession>A0A6J0CA61</accession>
<feature type="region of interest" description="Disordered" evidence="16">
    <location>
        <begin position="377"/>
        <end position="396"/>
    </location>
</feature>
<dbReference type="InterPro" id="IPR011989">
    <property type="entry name" value="ARM-like"/>
</dbReference>
<evidence type="ECO:0000256" key="5">
    <source>
        <dbReference type="ARBA" id="ARBA00022692"/>
    </source>
</evidence>
<evidence type="ECO:0000256" key="4">
    <source>
        <dbReference type="ARBA" id="ARBA00022516"/>
    </source>
</evidence>
<name>A0A6J0CA61_NEOLC</name>
<dbReference type="Gene3D" id="1.25.10.10">
    <property type="entry name" value="Leucine-rich Repeat Variant"/>
    <property type="match status" value="1"/>
</dbReference>
<dbReference type="InterPro" id="IPR029058">
    <property type="entry name" value="AB_hydrolase_fold"/>
</dbReference>
<dbReference type="InterPro" id="IPR052374">
    <property type="entry name" value="SERAC1"/>
</dbReference>
<dbReference type="InterPro" id="IPR016024">
    <property type="entry name" value="ARM-type_fold"/>
</dbReference>
<dbReference type="OrthoDB" id="5086500at2759"/>
<sequence>MYTPTRNVNINVFLHRGCWFCYQLRQTSQILSSVVPTKVLDLEHTQAEYIYVDDPRLQDVLLHRSNNDLNSTIVQEKPGITDTVITWWKSLNRSLAYRFLRIAQNGSLMDRQKAVYSLSYLKHLKDWDYWQIAQMLDARTAVALARMPNVDLRFFLRPPFWRMQHAPYEIIENLRLLLSELDKVCANCHPCLSQFLEKNFGNTQRGRLLFDHDLTAGGLPGPPNLKWDHVLLESCVQTLHHHSSLGEHSKDIANAGGLKVLMEVQKYCENDVNISIMLAKIFSNLSLYNEYLRDIYSLGWIGILARWAQHTDIRLSAPAGRALANLDADENVNQKYPRRIYLLHPLHRTRSSTKLDVVFIHGLLGGVFVTWRQRDSDSLTSGQPESSSLPSGLESMVSMSGEQPQEFLRDLAHDLEISEWKRVGHDFEVILDDFPKNTKRQAHGPFTCKGDDVCMAQEEQDRIHRTQCWPCDWLPSDVPSLRVLGVNYNTNLSMWLPLCPIEGIKATLNERSNELTTKLATAGVGRRPVIWVCHSMGGLLVKKILVQEWKNNDRNHICKNTRGIIFYSTPHRGSHVAALKQTTQMFVWPSVEVQELREGSKQLLELHNDFLKMLDEYPIDIISFSETKSTLVTPLKFPLQFVNPTSSDPGVGEFYEIPQDHLSICKPANRRSFLYQKVVNVIKRHLQPSKTINNIENLYT</sequence>
<keyword evidence="10" id="KW-0472">Membrane</keyword>
<feature type="compositionally biased region" description="Low complexity" evidence="16">
    <location>
        <begin position="381"/>
        <end position="395"/>
    </location>
</feature>
<gene>
    <name evidence="18" type="primary">LOC107226971</name>
</gene>
<dbReference type="InParanoid" id="A0A6J0CA61"/>
<keyword evidence="12" id="KW-1208">Phospholipid metabolism</keyword>
<comment type="subcellular location">
    <subcellularLocation>
        <location evidence="3">Endoplasmic reticulum</location>
    </subcellularLocation>
    <subcellularLocation>
        <location evidence="1">Membrane</location>
        <topology evidence="1">Single-pass membrane protein</topology>
    </subcellularLocation>
    <subcellularLocation>
        <location evidence="2">Mitochondrion</location>
    </subcellularLocation>
</comment>
<keyword evidence="5" id="KW-0812">Transmembrane</keyword>
<dbReference type="GO" id="GO:0005739">
    <property type="term" value="C:mitochondrion"/>
    <property type="evidence" value="ECO:0007669"/>
    <property type="project" value="UniProtKB-SubCell"/>
</dbReference>